<gene>
    <name evidence="11" type="ORF">IFM46972_00986</name>
</gene>
<keyword evidence="5 10" id="KW-0812">Transmembrane</keyword>
<evidence type="ECO:0000256" key="4">
    <source>
        <dbReference type="ARBA" id="ARBA00022679"/>
    </source>
</evidence>
<dbReference type="Proteomes" id="UP000465221">
    <property type="component" value="Unassembled WGS sequence"/>
</dbReference>
<evidence type="ECO:0000256" key="10">
    <source>
        <dbReference type="SAM" id="Phobius"/>
    </source>
</evidence>
<accession>A0A8H3N3H1</accession>
<evidence type="ECO:0000256" key="2">
    <source>
        <dbReference type="ARBA" id="ARBA00009105"/>
    </source>
</evidence>
<dbReference type="Pfam" id="PF11051">
    <property type="entry name" value="Mannosyl_trans3"/>
    <property type="match status" value="1"/>
</dbReference>
<evidence type="ECO:0000256" key="7">
    <source>
        <dbReference type="ARBA" id="ARBA00022989"/>
    </source>
</evidence>
<organism evidence="11 12">
    <name type="scientific">Aspergillus udagawae</name>
    <dbReference type="NCBI Taxonomy" id="91492"/>
    <lineage>
        <taxon>Eukaryota</taxon>
        <taxon>Fungi</taxon>
        <taxon>Dikarya</taxon>
        <taxon>Ascomycota</taxon>
        <taxon>Pezizomycotina</taxon>
        <taxon>Eurotiomycetes</taxon>
        <taxon>Eurotiomycetidae</taxon>
        <taxon>Eurotiales</taxon>
        <taxon>Aspergillaceae</taxon>
        <taxon>Aspergillus</taxon>
        <taxon>Aspergillus subgen. Fumigati</taxon>
    </lineage>
</organism>
<keyword evidence="8 10" id="KW-0472">Membrane</keyword>
<dbReference type="GO" id="GO:0006493">
    <property type="term" value="P:protein O-linked glycosylation"/>
    <property type="evidence" value="ECO:0007669"/>
    <property type="project" value="TreeGrafter"/>
</dbReference>
<keyword evidence="6" id="KW-0735">Signal-anchor</keyword>
<dbReference type="EMBL" id="BLKC01000004">
    <property type="protein sequence ID" value="GFF24261.1"/>
    <property type="molecule type" value="Genomic_DNA"/>
</dbReference>
<dbReference type="SUPFAM" id="SSF53448">
    <property type="entry name" value="Nucleotide-diphospho-sugar transferases"/>
    <property type="match status" value="1"/>
</dbReference>
<evidence type="ECO:0000256" key="5">
    <source>
        <dbReference type="ARBA" id="ARBA00022692"/>
    </source>
</evidence>
<dbReference type="InterPro" id="IPR022751">
    <property type="entry name" value="Alpha_mannosyltransferase"/>
</dbReference>
<dbReference type="InterPro" id="IPR029044">
    <property type="entry name" value="Nucleotide-diphossugar_trans"/>
</dbReference>
<evidence type="ECO:0000256" key="6">
    <source>
        <dbReference type="ARBA" id="ARBA00022968"/>
    </source>
</evidence>
<proteinExistence type="inferred from homology"/>
<evidence type="ECO:0000256" key="1">
    <source>
        <dbReference type="ARBA" id="ARBA00004606"/>
    </source>
</evidence>
<feature type="transmembrane region" description="Helical" evidence="10">
    <location>
        <begin position="29"/>
        <end position="48"/>
    </location>
</feature>
<dbReference type="GO" id="GO:0000033">
    <property type="term" value="F:alpha-1,3-mannosyltransferase activity"/>
    <property type="evidence" value="ECO:0007669"/>
    <property type="project" value="TreeGrafter"/>
</dbReference>
<evidence type="ECO:0000313" key="11">
    <source>
        <dbReference type="EMBL" id="GFF24261.1"/>
    </source>
</evidence>
<dbReference type="GO" id="GO:0005794">
    <property type="term" value="C:Golgi apparatus"/>
    <property type="evidence" value="ECO:0007669"/>
    <property type="project" value="TreeGrafter"/>
</dbReference>
<evidence type="ECO:0000256" key="3">
    <source>
        <dbReference type="ARBA" id="ARBA00022676"/>
    </source>
</evidence>
<evidence type="ECO:0000256" key="8">
    <source>
        <dbReference type="ARBA" id="ARBA00023136"/>
    </source>
</evidence>
<dbReference type="AlphaFoldDB" id="A0A8H3N3H1"/>
<reference evidence="11 12" key="1">
    <citation type="submission" date="2020-01" db="EMBL/GenBank/DDBJ databases">
        <title>Draft genome sequence of Aspergillus udagawae IFM 46972.</title>
        <authorList>
            <person name="Takahashi H."/>
            <person name="Yaguchi T."/>
        </authorList>
    </citation>
    <scope>NUCLEOTIDE SEQUENCE [LARGE SCALE GENOMIC DNA]</scope>
    <source>
        <strain evidence="11 12">IFM 46972</strain>
    </source>
</reference>
<evidence type="ECO:0000256" key="9">
    <source>
        <dbReference type="ARBA" id="ARBA00023180"/>
    </source>
</evidence>
<keyword evidence="7 10" id="KW-1133">Transmembrane helix</keyword>
<keyword evidence="4 11" id="KW-0808">Transferase</keyword>
<comment type="caution">
    <text evidence="11">The sequence shown here is derived from an EMBL/GenBank/DDBJ whole genome shotgun (WGS) entry which is preliminary data.</text>
</comment>
<evidence type="ECO:0000313" key="12">
    <source>
        <dbReference type="Proteomes" id="UP000465221"/>
    </source>
</evidence>
<name>A0A8H3N3H1_9EURO</name>
<dbReference type="GO" id="GO:0016020">
    <property type="term" value="C:membrane"/>
    <property type="evidence" value="ECO:0007669"/>
    <property type="project" value="UniProtKB-SubCell"/>
</dbReference>
<dbReference type="PANTHER" id="PTHR31392">
    <property type="entry name" value="ALPHA-1,3-MANNOSYLTRANSFERASE MNN1-RELATED"/>
    <property type="match status" value="1"/>
</dbReference>
<sequence length="626" mass="71065">MSSDDIEKSVILDAKGWRPRPPLRRRRRALALQLLMILIGLCICYDFLIGPVNLPSPHKASDGEIRVQSSPLTEKLDFVEETESSTDPVLTRLEPTEQELQPKDPVVVPDDLLHKKPTAQTTDSVPLPKNDLSMSLDRMIALLPDEMRIQSLLRPLEATGGERLRDLGLRTRDFWALYEAWETVHLVPTDDGLYIRDDIIQYLRRHPELAESMVRNTTDIIRSYESYRSLITRLSTLLFPWTAPHFPDHIHLHTQIHSGGRGLVFSAGDNQAPFLFASIPAIRQLGCDLPIEVMYLGDQDLSQDMREQLEALPGVTTRDLSQMVDDNGWKLAGWAGKPFAILFSSFREAIFIDADSLFLQNPEILFEDEAYRKTGALFFKDRLMMPESKKRWLQEILPRPVSNKAMGSRFWTGQSGHMQESGVVVVDKWRHFIALLLVTRMNGPDRDGDQSKQKTGVYDMVYGDKETFWLGWELIGDLDYAFHDGDAGVMGTLEKASTENGQAVQAELAKTNATDEAATTVPEMYTICAPQLLHLDRSGRPLWFNGWLLPNKFDKGKNQEPSRFEAFLKEPREIRDPGAWQLRANNICCLTSEHKGEFSRDERQVLDMIIESGRRAGVLGTKGLTH</sequence>
<protein>
    <submittedName>
        <fullName evidence="11">Alpha-1,3-mannosyltransferase MNT2</fullName>
    </submittedName>
</protein>
<comment type="subcellular location">
    <subcellularLocation>
        <location evidence="1">Membrane</location>
        <topology evidence="1">Single-pass type II membrane protein</topology>
    </subcellularLocation>
</comment>
<comment type="similarity">
    <text evidence="2">Belongs to the MNN1/MNT family.</text>
</comment>
<keyword evidence="3 11" id="KW-0328">Glycosyltransferase</keyword>
<dbReference type="PANTHER" id="PTHR31392:SF1">
    <property type="entry name" value="ALPHA-1,3-MANNOSYLTRANSFERASE MNN1-RELATED"/>
    <property type="match status" value="1"/>
</dbReference>
<keyword evidence="9" id="KW-0325">Glycoprotein</keyword>